<evidence type="ECO:0000256" key="2">
    <source>
        <dbReference type="ARBA" id="ARBA00022737"/>
    </source>
</evidence>
<dbReference type="InterPro" id="IPR051580">
    <property type="entry name" value="ZnF-Chromatin_assoc"/>
</dbReference>
<evidence type="ECO:0000256" key="5">
    <source>
        <dbReference type="SAM" id="MobiDB-lite"/>
    </source>
</evidence>
<dbReference type="Gene3D" id="3.30.160.60">
    <property type="entry name" value="Classic Zinc Finger"/>
    <property type="match status" value="2"/>
</dbReference>
<dbReference type="AlphaFoldDB" id="A0A131ZYQ9"/>
<dbReference type="PANTHER" id="PTHR23057">
    <property type="entry name" value="JUXTAPOSED WITH ANOTHER ZINC FINGER PROTEIN 1"/>
    <property type="match status" value="1"/>
</dbReference>
<protein>
    <submittedName>
        <fullName evidence="6">Uncharacterized protein</fullName>
    </submittedName>
</protein>
<reference evidence="6 7" key="1">
    <citation type="journal article" date="2015" name="Parasit. Vectors">
        <title>Draft genome of the scabies mite.</title>
        <authorList>
            <person name="Rider S.D.Jr."/>
            <person name="Morgan M.S."/>
            <person name="Arlian L.G."/>
        </authorList>
    </citation>
    <scope>NUCLEOTIDE SEQUENCE [LARGE SCALE GENOMIC DNA]</scope>
    <source>
        <strain evidence="6">Arlian Lab</strain>
    </source>
</reference>
<gene>
    <name evidence="6" type="ORF">QR98_0020830</name>
</gene>
<dbReference type="OrthoDB" id="3269380at2759"/>
<keyword evidence="3" id="KW-0863">Zinc-finger</keyword>
<dbReference type="Proteomes" id="UP000616769">
    <property type="component" value="Unassembled WGS sequence"/>
</dbReference>
<sequence length="272" mass="30223">MMGLGLCPNTGNPHTMATNTVDMSKLNGTNEEQRMYICNIAGCMKQYRNTNTLSHHRRTVHKINANGIGVRSNLCDFFYTFHPFLHFRTNENVKKYKCFCGKSYKTSHGLKNHSNIHHSDQMNVVSNQSLVRDNSNDVKEAIESMIGRPDSVGAMQSLAANNHQTNLKTSSIQQQIISMASNNVNPNMNHVKTEPVVATNLHNKKSGTIFAEIVPEFSVNVEVSSEPKKSQSSHNQSTNVSNNSCNLPAISAPTLQQHLLSPIIPKVSNQTY</sequence>
<name>A0A131ZYQ9_SARSC</name>
<proteinExistence type="predicted"/>
<dbReference type="PANTHER" id="PTHR23057:SF0">
    <property type="entry name" value="JUXTAPOSED WITH ANOTHER ZINC FINGER PROTEIN 1"/>
    <property type="match status" value="1"/>
</dbReference>
<keyword evidence="1" id="KW-0479">Metal-binding</keyword>
<dbReference type="GO" id="GO:0008270">
    <property type="term" value="F:zinc ion binding"/>
    <property type="evidence" value="ECO:0007669"/>
    <property type="project" value="UniProtKB-KW"/>
</dbReference>
<comment type="caution">
    <text evidence="6">The sequence shown here is derived from an EMBL/GenBank/DDBJ whole genome shotgun (WGS) entry which is preliminary data.</text>
</comment>
<dbReference type="PROSITE" id="PS50157">
    <property type="entry name" value="ZINC_FINGER_C2H2_2"/>
    <property type="match status" value="1"/>
</dbReference>
<dbReference type="InterPro" id="IPR013087">
    <property type="entry name" value="Znf_C2H2_type"/>
</dbReference>
<keyword evidence="4" id="KW-0862">Zinc</keyword>
<evidence type="ECO:0000313" key="6">
    <source>
        <dbReference type="EMBL" id="KPM03649.1"/>
    </source>
</evidence>
<dbReference type="EMBL" id="JXLN01005636">
    <property type="protein sequence ID" value="KPM03649.1"/>
    <property type="molecule type" value="Genomic_DNA"/>
</dbReference>
<dbReference type="VEuPathDB" id="VectorBase:SSCA002867"/>
<feature type="compositionally biased region" description="Polar residues" evidence="5">
    <location>
        <begin position="230"/>
        <end position="245"/>
    </location>
</feature>
<organism evidence="6 7">
    <name type="scientific">Sarcoptes scabiei</name>
    <name type="common">Itch mite</name>
    <name type="synonym">Acarus scabiei</name>
    <dbReference type="NCBI Taxonomy" id="52283"/>
    <lineage>
        <taxon>Eukaryota</taxon>
        <taxon>Metazoa</taxon>
        <taxon>Ecdysozoa</taxon>
        <taxon>Arthropoda</taxon>
        <taxon>Chelicerata</taxon>
        <taxon>Arachnida</taxon>
        <taxon>Acari</taxon>
        <taxon>Acariformes</taxon>
        <taxon>Sarcoptiformes</taxon>
        <taxon>Astigmata</taxon>
        <taxon>Psoroptidia</taxon>
        <taxon>Sarcoptoidea</taxon>
        <taxon>Sarcoptidae</taxon>
        <taxon>Sarcoptinae</taxon>
        <taxon>Sarcoptes</taxon>
    </lineage>
</organism>
<evidence type="ECO:0000256" key="1">
    <source>
        <dbReference type="ARBA" id="ARBA00022723"/>
    </source>
</evidence>
<evidence type="ECO:0000256" key="3">
    <source>
        <dbReference type="ARBA" id="ARBA00022771"/>
    </source>
</evidence>
<keyword evidence="2" id="KW-0677">Repeat</keyword>
<evidence type="ECO:0000256" key="4">
    <source>
        <dbReference type="ARBA" id="ARBA00022833"/>
    </source>
</evidence>
<dbReference type="SMART" id="SM00355">
    <property type="entry name" value="ZnF_C2H2"/>
    <property type="match status" value="2"/>
</dbReference>
<accession>A0A131ZYQ9</accession>
<feature type="region of interest" description="Disordered" evidence="5">
    <location>
        <begin position="225"/>
        <end position="245"/>
    </location>
</feature>
<dbReference type="PROSITE" id="PS00028">
    <property type="entry name" value="ZINC_FINGER_C2H2_1"/>
    <property type="match status" value="1"/>
</dbReference>
<dbReference type="GO" id="GO:0005634">
    <property type="term" value="C:nucleus"/>
    <property type="evidence" value="ECO:0007669"/>
    <property type="project" value="TreeGrafter"/>
</dbReference>
<evidence type="ECO:0000313" key="7">
    <source>
        <dbReference type="Proteomes" id="UP000616769"/>
    </source>
</evidence>